<name>A0A2G5DE93_AQUCA</name>
<dbReference type="PANTHER" id="PTHR34544">
    <property type="entry name" value="OSJNBA0006B20.18 PROTEIN"/>
    <property type="match status" value="1"/>
</dbReference>
<gene>
    <name evidence="2" type="ORF">AQUCO_02200318v1</name>
</gene>
<dbReference type="PANTHER" id="PTHR34544:SF1">
    <property type="entry name" value="OS04G0438300 PROTEIN"/>
    <property type="match status" value="1"/>
</dbReference>
<dbReference type="AlphaFoldDB" id="A0A2G5DE93"/>
<proteinExistence type="predicted"/>
<sequence length="67" mass="7393">MHSKPLKIPQFESGSPSMADSEEFSSAYRVKLDEGEPAGSIPPNTYLEVSSPGVERIVKIPQDLDRF</sequence>
<keyword evidence="3" id="KW-1185">Reference proteome</keyword>
<reference evidence="2 3" key="1">
    <citation type="submission" date="2017-09" db="EMBL/GenBank/DDBJ databases">
        <title>WGS assembly of Aquilegia coerulea Goldsmith.</title>
        <authorList>
            <person name="Hodges S."/>
            <person name="Kramer E."/>
            <person name="Nordborg M."/>
            <person name="Tomkins J."/>
            <person name="Borevitz J."/>
            <person name="Derieg N."/>
            <person name="Yan J."/>
            <person name="Mihaltcheva S."/>
            <person name="Hayes R.D."/>
            <person name="Rokhsar D."/>
        </authorList>
    </citation>
    <scope>NUCLEOTIDE SEQUENCE [LARGE SCALE GENOMIC DNA]</scope>
    <source>
        <strain evidence="3">cv. Goldsmith</strain>
    </source>
</reference>
<accession>A0A2G5DE93</accession>
<dbReference type="InParanoid" id="A0A2G5DE93"/>
<dbReference type="OrthoDB" id="1100432at2759"/>
<evidence type="ECO:0000256" key="1">
    <source>
        <dbReference type="SAM" id="MobiDB-lite"/>
    </source>
</evidence>
<evidence type="ECO:0000313" key="3">
    <source>
        <dbReference type="Proteomes" id="UP000230069"/>
    </source>
</evidence>
<dbReference type="Proteomes" id="UP000230069">
    <property type="component" value="Unassembled WGS sequence"/>
</dbReference>
<evidence type="ECO:0000313" key="2">
    <source>
        <dbReference type="EMBL" id="PIA41803.1"/>
    </source>
</evidence>
<dbReference type="STRING" id="218851.A0A2G5DE93"/>
<protein>
    <submittedName>
        <fullName evidence="2">Uncharacterized protein</fullName>
    </submittedName>
</protein>
<organism evidence="2 3">
    <name type="scientific">Aquilegia coerulea</name>
    <name type="common">Rocky mountain columbine</name>
    <dbReference type="NCBI Taxonomy" id="218851"/>
    <lineage>
        <taxon>Eukaryota</taxon>
        <taxon>Viridiplantae</taxon>
        <taxon>Streptophyta</taxon>
        <taxon>Embryophyta</taxon>
        <taxon>Tracheophyta</taxon>
        <taxon>Spermatophyta</taxon>
        <taxon>Magnoliopsida</taxon>
        <taxon>Ranunculales</taxon>
        <taxon>Ranunculaceae</taxon>
        <taxon>Thalictroideae</taxon>
        <taxon>Aquilegia</taxon>
    </lineage>
</organism>
<dbReference type="EMBL" id="KZ305039">
    <property type="protein sequence ID" value="PIA41803.1"/>
    <property type="molecule type" value="Genomic_DNA"/>
</dbReference>
<feature type="region of interest" description="Disordered" evidence="1">
    <location>
        <begin position="1"/>
        <end position="28"/>
    </location>
</feature>